<name>I7MDN4_TETTS</name>
<evidence type="ECO:0000313" key="2">
    <source>
        <dbReference type="Proteomes" id="UP000009168"/>
    </source>
</evidence>
<dbReference type="eggNOG" id="ENOG502SW1S">
    <property type="taxonomic scope" value="Eukaryota"/>
</dbReference>
<dbReference type="Proteomes" id="UP000009168">
    <property type="component" value="Unassembled WGS sequence"/>
</dbReference>
<dbReference type="RefSeq" id="XP_001010184.1">
    <property type="nucleotide sequence ID" value="XM_001010184.3"/>
</dbReference>
<organism evidence="1 2">
    <name type="scientific">Tetrahymena thermophila (strain SB210)</name>
    <dbReference type="NCBI Taxonomy" id="312017"/>
    <lineage>
        <taxon>Eukaryota</taxon>
        <taxon>Sar</taxon>
        <taxon>Alveolata</taxon>
        <taxon>Ciliophora</taxon>
        <taxon>Intramacronucleata</taxon>
        <taxon>Oligohymenophorea</taxon>
        <taxon>Hymenostomatida</taxon>
        <taxon>Tetrahymenina</taxon>
        <taxon>Tetrahymenidae</taxon>
        <taxon>Tetrahymena</taxon>
    </lineage>
</organism>
<dbReference type="OMA" id="ENAQCIF"/>
<proteinExistence type="predicted"/>
<dbReference type="KEGG" id="tet:TTHERM_00561300"/>
<protein>
    <submittedName>
        <fullName evidence="1">Uncharacterized protein</fullName>
    </submittedName>
</protein>
<dbReference type="GeneID" id="7834897"/>
<dbReference type="HOGENOM" id="CLU_2054409_0_0_1"/>
<sequence>MGAGDSKVDFGQLQIEHYRKPGLNDQEIYQLYQIFQGLGPNKEGMVKASKVKQQYQESMNKKDFDLQIGNLEHLNWDTFFHIMSNDIIEKKQRFGDVQFDTSANDVGCVFCPYTVDKRQQ</sequence>
<evidence type="ECO:0000313" key="1">
    <source>
        <dbReference type="EMBL" id="EAR89939.1"/>
    </source>
</evidence>
<gene>
    <name evidence="1" type="ORF">TTHERM_00561300</name>
</gene>
<dbReference type="OrthoDB" id="311840at2759"/>
<accession>I7MDN4</accession>
<dbReference type="EMBL" id="GG662808">
    <property type="protein sequence ID" value="EAR89939.1"/>
    <property type="molecule type" value="Genomic_DNA"/>
</dbReference>
<dbReference type="AlphaFoldDB" id="I7MDN4"/>
<reference evidence="2" key="1">
    <citation type="journal article" date="2006" name="PLoS Biol.">
        <title>Macronuclear genome sequence of the ciliate Tetrahymena thermophila, a model eukaryote.</title>
        <authorList>
            <person name="Eisen J.A."/>
            <person name="Coyne R.S."/>
            <person name="Wu M."/>
            <person name="Wu D."/>
            <person name="Thiagarajan M."/>
            <person name="Wortman J.R."/>
            <person name="Badger J.H."/>
            <person name="Ren Q."/>
            <person name="Amedeo P."/>
            <person name="Jones K.M."/>
            <person name="Tallon L.J."/>
            <person name="Delcher A.L."/>
            <person name="Salzberg S.L."/>
            <person name="Silva J.C."/>
            <person name="Haas B.J."/>
            <person name="Majoros W.H."/>
            <person name="Farzad M."/>
            <person name="Carlton J.M."/>
            <person name="Smith R.K. Jr."/>
            <person name="Garg J."/>
            <person name="Pearlman R.E."/>
            <person name="Karrer K.M."/>
            <person name="Sun L."/>
            <person name="Manning G."/>
            <person name="Elde N.C."/>
            <person name="Turkewitz A.P."/>
            <person name="Asai D.J."/>
            <person name="Wilkes D.E."/>
            <person name="Wang Y."/>
            <person name="Cai H."/>
            <person name="Collins K."/>
            <person name="Stewart B.A."/>
            <person name="Lee S.R."/>
            <person name="Wilamowska K."/>
            <person name="Weinberg Z."/>
            <person name="Ruzzo W.L."/>
            <person name="Wloga D."/>
            <person name="Gaertig J."/>
            <person name="Frankel J."/>
            <person name="Tsao C.-C."/>
            <person name="Gorovsky M.A."/>
            <person name="Keeling P.J."/>
            <person name="Waller R.F."/>
            <person name="Patron N.J."/>
            <person name="Cherry J.M."/>
            <person name="Stover N.A."/>
            <person name="Krieger C.J."/>
            <person name="del Toro C."/>
            <person name="Ryder H.F."/>
            <person name="Williamson S.C."/>
            <person name="Barbeau R.A."/>
            <person name="Hamilton E.P."/>
            <person name="Orias E."/>
        </authorList>
    </citation>
    <scope>NUCLEOTIDE SEQUENCE [LARGE SCALE GENOMIC DNA]</scope>
    <source>
        <strain evidence="2">SB210</strain>
    </source>
</reference>
<keyword evidence="2" id="KW-1185">Reference proteome</keyword>
<dbReference type="InParanoid" id="I7MDN4"/>